<gene>
    <name evidence="2" type="ORF">K466DRAFT_215923</name>
</gene>
<proteinExistence type="predicted"/>
<accession>A0A5C3P5E1</accession>
<feature type="region of interest" description="Disordered" evidence="1">
    <location>
        <begin position="34"/>
        <end position="76"/>
    </location>
</feature>
<feature type="compositionally biased region" description="Basic and acidic residues" evidence="1">
    <location>
        <begin position="34"/>
        <end position="54"/>
    </location>
</feature>
<evidence type="ECO:0000313" key="2">
    <source>
        <dbReference type="EMBL" id="TFK84691.1"/>
    </source>
</evidence>
<keyword evidence="3" id="KW-1185">Reference proteome</keyword>
<dbReference type="AlphaFoldDB" id="A0A5C3P5E1"/>
<dbReference type="EMBL" id="ML211299">
    <property type="protein sequence ID" value="TFK84691.1"/>
    <property type="molecule type" value="Genomic_DNA"/>
</dbReference>
<name>A0A5C3P5E1_9APHY</name>
<dbReference type="Proteomes" id="UP000308197">
    <property type="component" value="Unassembled WGS sequence"/>
</dbReference>
<protein>
    <submittedName>
        <fullName evidence="2">Uncharacterized protein</fullName>
    </submittedName>
</protein>
<organism evidence="2 3">
    <name type="scientific">Polyporus arcularius HHB13444</name>
    <dbReference type="NCBI Taxonomy" id="1314778"/>
    <lineage>
        <taxon>Eukaryota</taxon>
        <taxon>Fungi</taxon>
        <taxon>Dikarya</taxon>
        <taxon>Basidiomycota</taxon>
        <taxon>Agaricomycotina</taxon>
        <taxon>Agaricomycetes</taxon>
        <taxon>Polyporales</taxon>
        <taxon>Polyporaceae</taxon>
        <taxon>Polyporus</taxon>
    </lineage>
</organism>
<sequence length="118" mass="13752">MEPERVSLSEWVRHFAKHHSFRLEHHFATGERCHSCEAPGHHDQDERSSRRKVDSATPTGNDPLTAALHRRGDWTKRRKKLKLRRQRYVPGSLTPDRVWVLMSCDNTGSGRKRMVGRS</sequence>
<evidence type="ECO:0000313" key="3">
    <source>
        <dbReference type="Proteomes" id="UP000308197"/>
    </source>
</evidence>
<reference evidence="2 3" key="1">
    <citation type="journal article" date="2019" name="Nat. Ecol. Evol.">
        <title>Megaphylogeny resolves global patterns of mushroom evolution.</title>
        <authorList>
            <person name="Varga T."/>
            <person name="Krizsan K."/>
            <person name="Foldi C."/>
            <person name="Dima B."/>
            <person name="Sanchez-Garcia M."/>
            <person name="Sanchez-Ramirez S."/>
            <person name="Szollosi G.J."/>
            <person name="Szarkandi J.G."/>
            <person name="Papp V."/>
            <person name="Albert L."/>
            <person name="Andreopoulos W."/>
            <person name="Angelini C."/>
            <person name="Antonin V."/>
            <person name="Barry K.W."/>
            <person name="Bougher N.L."/>
            <person name="Buchanan P."/>
            <person name="Buyck B."/>
            <person name="Bense V."/>
            <person name="Catcheside P."/>
            <person name="Chovatia M."/>
            <person name="Cooper J."/>
            <person name="Damon W."/>
            <person name="Desjardin D."/>
            <person name="Finy P."/>
            <person name="Geml J."/>
            <person name="Haridas S."/>
            <person name="Hughes K."/>
            <person name="Justo A."/>
            <person name="Karasinski D."/>
            <person name="Kautmanova I."/>
            <person name="Kiss B."/>
            <person name="Kocsube S."/>
            <person name="Kotiranta H."/>
            <person name="LaButti K.M."/>
            <person name="Lechner B.E."/>
            <person name="Liimatainen K."/>
            <person name="Lipzen A."/>
            <person name="Lukacs Z."/>
            <person name="Mihaltcheva S."/>
            <person name="Morgado L.N."/>
            <person name="Niskanen T."/>
            <person name="Noordeloos M.E."/>
            <person name="Ohm R.A."/>
            <person name="Ortiz-Santana B."/>
            <person name="Ovrebo C."/>
            <person name="Racz N."/>
            <person name="Riley R."/>
            <person name="Savchenko A."/>
            <person name="Shiryaev A."/>
            <person name="Soop K."/>
            <person name="Spirin V."/>
            <person name="Szebenyi C."/>
            <person name="Tomsovsky M."/>
            <person name="Tulloss R.E."/>
            <person name="Uehling J."/>
            <person name="Grigoriev I.V."/>
            <person name="Vagvolgyi C."/>
            <person name="Papp T."/>
            <person name="Martin F.M."/>
            <person name="Miettinen O."/>
            <person name="Hibbett D.S."/>
            <person name="Nagy L.G."/>
        </authorList>
    </citation>
    <scope>NUCLEOTIDE SEQUENCE [LARGE SCALE GENOMIC DNA]</scope>
    <source>
        <strain evidence="2 3">HHB13444</strain>
    </source>
</reference>
<evidence type="ECO:0000256" key="1">
    <source>
        <dbReference type="SAM" id="MobiDB-lite"/>
    </source>
</evidence>
<dbReference type="InParanoid" id="A0A5C3P5E1"/>